<name>A0ABW5L832_9SPHI</name>
<evidence type="ECO:0000256" key="2">
    <source>
        <dbReference type="ARBA" id="ARBA00022448"/>
    </source>
</evidence>
<keyword evidence="3 8" id="KW-1134">Transmembrane beta strand</keyword>
<dbReference type="Gene3D" id="2.170.130.10">
    <property type="entry name" value="TonB-dependent receptor, plug domain"/>
    <property type="match status" value="1"/>
</dbReference>
<evidence type="ECO:0000259" key="11">
    <source>
        <dbReference type="Pfam" id="PF07715"/>
    </source>
</evidence>
<keyword evidence="6 8" id="KW-0472">Membrane</keyword>
<dbReference type="Pfam" id="PF07715">
    <property type="entry name" value="Plug"/>
    <property type="match status" value="1"/>
</dbReference>
<dbReference type="Gene3D" id="2.40.170.20">
    <property type="entry name" value="TonB-dependent receptor, beta-barrel domain"/>
    <property type="match status" value="1"/>
</dbReference>
<evidence type="ECO:0000256" key="5">
    <source>
        <dbReference type="ARBA" id="ARBA00023077"/>
    </source>
</evidence>
<dbReference type="InterPro" id="IPR000531">
    <property type="entry name" value="Beta-barrel_TonB"/>
</dbReference>
<dbReference type="PROSITE" id="PS52016">
    <property type="entry name" value="TONB_DEPENDENT_REC_3"/>
    <property type="match status" value="1"/>
</dbReference>
<organism evidence="12 13">
    <name type="scientific">Sphingobacterium tabacisoli</name>
    <dbReference type="NCBI Taxonomy" id="2044855"/>
    <lineage>
        <taxon>Bacteria</taxon>
        <taxon>Pseudomonadati</taxon>
        <taxon>Bacteroidota</taxon>
        <taxon>Sphingobacteriia</taxon>
        <taxon>Sphingobacteriales</taxon>
        <taxon>Sphingobacteriaceae</taxon>
        <taxon>Sphingobacterium</taxon>
    </lineage>
</organism>
<evidence type="ECO:0000256" key="4">
    <source>
        <dbReference type="ARBA" id="ARBA00022692"/>
    </source>
</evidence>
<keyword evidence="2 8" id="KW-0813">Transport</keyword>
<feature type="domain" description="TonB-dependent receptor plug" evidence="11">
    <location>
        <begin position="124"/>
        <end position="230"/>
    </location>
</feature>
<dbReference type="EMBL" id="JBHULD010000025">
    <property type="protein sequence ID" value="MFD2556728.1"/>
    <property type="molecule type" value="Genomic_DNA"/>
</dbReference>
<proteinExistence type="inferred from homology"/>
<dbReference type="InterPro" id="IPR012910">
    <property type="entry name" value="Plug_dom"/>
</dbReference>
<dbReference type="Pfam" id="PF00593">
    <property type="entry name" value="TonB_dep_Rec_b-barrel"/>
    <property type="match status" value="1"/>
</dbReference>
<dbReference type="SUPFAM" id="SSF56935">
    <property type="entry name" value="Porins"/>
    <property type="match status" value="1"/>
</dbReference>
<accession>A0ABW5L832</accession>
<comment type="subcellular location">
    <subcellularLocation>
        <location evidence="1 8">Cell outer membrane</location>
        <topology evidence="1 8">Multi-pass membrane protein</topology>
    </subcellularLocation>
</comment>
<sequence length="1000" mass="110747">MREKTFNLKMLGLLFLFKVWGISLILAQSQNISGQVFNHLKQPLSGATIAIEGTTTATQTDAEGKFTFRNISLGKNQLTVNYIGYQSQTIAVDNKTSSMIIIELVPDSQALGEVVVVGYGTQKRQDLTGSITTITPKNFNKGVVGSADQLLVGKVPGLIINRGGGDPTASPTIQLRGPSSLTAGTAPFYVIDGVPGADINVVSPEDIVSMDILRDASSTAIYGSRAANGVIMVTTKRGSLGKAEINYSGYAATENISNRIDVLSASEYRSFLEKYNMQVAESEAGYDTDWQAQLYRNGISHNQNLSINGGAETTKYSASINFFKNQGIVKKNDLQRLNGRITLDQSAFDNRLRLGLMVSNSNTFSNHIDFNVFNNAAKFLPVSPIKKDENYSQYGGYFQVPGRTNYFNPVAILNQRSENQERNTTLVNGKISVDILSGLVFDLSGSLQRNRYDRYYYQSREDFDPRALGIGYANRTATKGTEKVYEAVLNYSKEIENHNFKILVGHSYQNSIVNDGIDAINTNFTSDALGANNLGLGNPAAGFLPFSGFPQKQESILISYFGRINYNYHSRYMLNATVRRDGSSRFGANNRWALFPSIGAAWRISQEAFMKDQKAFDDIKLRVGYGQSGNQNIVPYASLLQFGVQGNQFMYDGKWVSSYGPSSNANPDLKWETTGMFNIGLDLSFLNNRIQTTVEYYDKKTEDLLYYYTVPTPPYLFNTLLANGGSMTNKGFEVSISADIIKKQNWTWTSSFNLSRNQNRIGSLSSNVGNLSVAERYEYFFGLDGWTQQTASIVKPGLPIGSFATFKYIGYDATAQKTIYEKANGELVTADKLSAITDYQVLGNALPDFTYGWNNAFTYNKFDLSFFFRGMYGNDVFNATRADLSRLPQAATTNISVIAAEEGIFEAPIPSSRWIEDASFLRLDNATVGYTFNLKNRNYFRNARVYFTGQNLFVLTNYSGIDPEVAFTAPNNAGALAPGIDDRNYYPKTRSFLLGLSLGF</sequence>
<dbReference type="InterPro" id="IPR039426">
    <property type="entry name" value="TonB-dep_rcpt-like"/>
</dbReference>
<dbReference type="Gene3D" id="2.60.40.1120">
    <property type="entry name" value="Carboxypeptidase-like, regulatory domain"/>
    <property type="match status" value="1"/>
</dbReference>
<keyword evidence="4 8" id="KW-0812">Transmembrane</keyword>
<evidence type="ECO:0000256" key="9">
    <source>
        <dbReference type="RuleBase" id="RU003357"/>
    </source>
</evidence>
<reference evidence="13" key="1">
    <citation type="journal article" date="2019" name="Int. J. Syst. Evol. Microbiol.">
        <title>The Global Catalogue of Microorganisms (GCM) 10K type strain sequencing project: providing services to taxonomists for standard genome sequencing and annotation.</title>
        <authorList>
            <consortium name="The Broad Institute Genomics Platform"/>
            <consortium name="The Broad Institute Genome Sequencing Center for Infectious Disease"/>
            <person name="Wu L."/>
            <person name="Ma J."/>
        </authorList>
    </citation>
    <scope>NUCLEOTIDE SEQUENCE [LARGE SCALE GENOMIC DNA]</scope>
    <source>
        <strain evidence="13">KCTC 52298</strain>
    </source>
</reference>
<evidence type="ECO:0000313" key="12">
    <source>
        <dbReference type="EMBL" id="MFD2556728.1"/>
    </source>
</evidence>
<keyword evidence="13" id="KW-1185">Reference proteome</keyword>
<protein>
    <submittedName>
        <fullName evidence="12">SusC/RagA family TonB-linked outer membrane protein</fullName>
    </submittedName>
</protein>
<dbReference type="InterPro" id="IPR037066">
    <property type="entry name" value="Plug_dom_sf"/>
</dbReference>
<gene>
    <name evidence="12" type="ORF">ACFSQW_20235</name>
</gene>
<dbReference type="InterPro" id="IPR023996">
    <property type="entry name" value="TonB-dep_OMP_SusC/RagA"/>
</dbReference>
<dbReference type="NCBIfam" id="TIGR04056">
    <property type="entry name" value="OMP_RagA_SusC"/>
    <property type="match status" value="1"/>
</dbReference>
<comment type="caution">
    <text evidence="12">The sequence shown here is derived from an EMBL/GenBank/DDBJ whole genome shotgun (WGS) entry which is preliminary data.</text>
</comment>
<dbReference type="InterPro" id="IPR036942">
    <property type="entry name" value="Beta-barrel_TonB_sf"/>
</dbReference>
<dbReference type="Proteomes" id="UP001597440">
    <property type="component" value="Unassembled WGS sequence"/>
</dbReference>
<dbReference type="RefSeq" id="WP_210354863.1">
    <property type="nucleotide sequence ID" value="NZ_JAEQMU010000002.1"/>
</dbReference>
<keyword evidence="5 9" id="KW-0798">TonB box</keyword>
<keyword evidence="7 8" id="KW-0998">Cell outer membrane</keyword>
<dbReference type="InterPro" id="IPR008969">
    <property type="entry name" value="CarboxyPept-like_regulatory"/>
</dbReference>
<evidence type="ECO:0000259" key="10">
    <source>
        <dbReference type="Pfam" id="PF00593"/>
    </source>
</evidence>
<dbReference type="Pfam" id="PF13715">
    <property type="entry name" value="CarbopepD_reg_2"/>
    <property type="match status" value="1"/>
</dbReference>
<dbReference type="InterPro" id="IPR023997">
    <property type="entry name" value="TonB-dep_OMP_SusC/RagA_CS"/>
</dbReference>
<feature type="domain" description="TonB-dependent receptor-like beta-barrel" evidence="10">
    <location>
        <begin position="394"/>
        <end position="952"/>
    </location>
</feature>
<evidence type="ECO:0000256" key="8">
    <source>
        <dbReference type="PROSITE-ProRule" id="PRU01360"/>
    </source>
</evidence>
<evidence type="ECO:0000256" key="6">
    <source>
        <dbReference type="ARBA" id="ARBA00023136"/>
    </source>
</evidence>
<dbReference type="NCBIfam" id="TIGR04057">
    <property type="entry name" value="SusC_RagA_signa"/>
    <property type="match status" value="1"/>
</dbReference>
<evidence type="ECO:0000256" key="1">
    <source>
        <dbReference type="ARBA" id="ARBA00004571"/>
    </source>
</evidence>
<dbReference type="SUPFAM" id="SSF49464">
    <property type="entry name" value="Carboxypeptidase regulatory domain-like"/>
    <property type="match status" value="1"/>
</dbReference>
<evidence type="ECO:0000256" key="7">
    <source>
        <dbReference type="ARBA" id="ARBA00023237"/>
    </source>
</evidence>
<evidence type="ECO:0000256" key="3">
    <source>
        <dbReference type="ARBA" id="ARBA00022452"/>
    </source>
</evidence>
<evidence type="ECO:0000313" key="13">
    <source>
        <dbReference type="Proteomes" id="UP001597440"/>
    </source>
</evidence>
<comment type="similarity">
    <text evidence="8 9">Belongs to the TonB-dependent receptor family.</text>
</comment>